<dbReference type="Gene3D" id="3.40.50.1240">
    <property type="entry name" value="Phosphoglycerate mutase-like"/>
    <property type="match status" value="1"/>
</dbReference>
<reference evidence="1" key="1">
    <citation type="journal article" date="2019" name="Microbiol. Resour. Announc.">
        <title>Complete Genome Sequence of Rubrobacter xylanophilus Strain AA3-22, Isolated from Arima Onsen in Japan.</title>
        <authorList>
            <person name="Tomariguchi N."/>
            <person name="Miyazaki K."/>
        </authorList>
    </citation>
    <scope>NUCLEOTIDE SEQUENCE [LARGE SCALE GENOMIC DNA]</scope>
    <source>
        <strain evidence="1">AA3-22</strain>
    </source>
</reference>
<evidence type="ECO:0000313" key="2">
    <source>
        <dbReference type="Proteomes" id="UP000318065"/>
    </source>
</evidence>
<name>A0A510HLD1_9ACTN</name>
<proteinExistence type="predicted"/>
<dbReference type="InterPro" id="IPR013078">
    <property type="entry name" value="His_Pase_superF_clade-1"/>
</dbReference>
<accession>A0A510HLD1</accession>
<dbReference type="SMART" id="SM00855">
    <property type="entry name" value="PGAM"/>
    <property type="match status" value="1"/>
</dbReference>
<dbReference type="Proteomes" id="UP000318065">
    <property type="component" value="Chromosome"/>
</dbReference>
<dbReference type="Pfam" id="PF00300">
    <property type="entry name" value="His_Phos_1"/>
    <property type="match status" value="1"/>
</dbReference>
<dbReference type="OrthoDB" id="9810154at2"/>
<dbReference type="SUPFAM" id="SSF53254">
    <property type="entry name" value="Phosphoglycerate mutase-like"/>
    <property type="match status" value="1"/>
</dbReference>
<dbReference type="InterPro" id="IPR029033">
    <property type="entry name" value="His_PPase_superfam"/>
</dbReference>
<protein>
    <recommendedName>
        <fullName evidence="3">Phosphohistidine phosphatase, SixA</fullName>
    </recommendedName>
</protein>
<dbReference type="AlphaFoldDB" id="A0A510HLD1"/>
<gene>
    <name evidence="1" type="ORF">RxyAA322_26160</name>
</gene>
<keyword evidence="2" id="KW-1185">Reference proteome</keyword>
<dbReference type="CDD" id="cd07067">
    <property type="entry name" value="HP_PGM_like"/>
    <property type="match status" value="1"/>
</dbReference>
<dbReference type="EMBL" id="AP019791">
    <property type="protein sequence ID" value="BBL80762.1"/>
    <property type="molecule type" value="Genomic_DNA"/>
</dbReference>
<evidence type="ECO:0008006" key="3">
    <source>
        <dbReference type="Google" id="ProtNLM"/>
    </source>
</evidence>
<sequence length="167" mass="18200">MPVDLYLVRHAVAHVRDPERWPDDGRRPLTPRGERKFRAAARGLSRLLPAAEVVLLSSPYERAWRTARILAEEGAWPGPISLGALLPGARVEETAAALAEHVGTVVAVGHRPSLHRLAAYLLTREAEGAEIRIKKGGAAYLGFEGPLEPGAGELRWLLTPKMLRSLA</sequence>
<organism evidence="1 2">
    <name type="scientific">Rubrobacter xylanophilus</name>
    <dbReference type="NCBI Taxonomy" id="49319"/>
    <lineage>
        <taxon>Bacteria</taxon>
        <taxon>Bacillati</taxon>
        <taxon>Actinomycetota</taxon>
        <taxon>Rubrobacteria</taxon>
        <taxon>Rubrobacterales</taxon>
        <taxon>Rubrobacteraceae</taxon>
        <taxon>Rubrobacter</taxon>
    </lineage>
</organism>
<evidence type="ECO:0000313" key="1">
    <source>
        <dbReference type="EMBL" id="BBL80762.1"/>
    </source>
</evidence>